<dbReference type="Pfam" id="PF02883">
    <property type="entry name" value="Alpha_adaptinC2"/>
    <property type="match status" value="1"/>
</dbReference>
<dbReference type="InterPro" id="IPR009028">
    <property type="entry name" value="Coatomer/calthrin_app_sub_C"/>
</dbReference>
<keyword evidence="4 7" id="KW-0653">Protein transport</keyword>
<sequence>MSMRGLTVFIADLRKCRIRELEEKRINKELANIRVQFKDPSLNGYQKKKYVCKLLYIYILGWEIDFGHAEAVNLISSSKFSEKQMGYLALTLLLTENSDFIRLVINSLRKDLDDANEIFNCLALHAIANIGGREMAETLSGEVQKLLVSPLSRSFVKKKAALCLLRLFRKHSDVLPAVEWAGRLLPIMDDPNLGVATSMASLITALAQQYPQQYSPCVPKALRRLCKIVVDREVVADYVYYKVPAPWLQVKLLRLLQYYPAPNDENLRDRLSSILQCIVQNSREIPRNIQHANALHAILFEAINLIIHLGCEPELQQQAAFLLGRFIASKETNVRYLGLETMAHLAGTLDDLTPIKRHQELILMSLRDRDVSVRRRGLDLLYSMCDVTNAKVVVKELLRYLPMADYTLREEMVLKVAILTEKFATEYQWYIDNVMRLLSTAGDQVGEEIWYRVVQIILNNEDLQEYAARIGLSTLRSPSCHENALKVAAYVLGEFGHLIANDSGCSPLEQFKALHARFAAASMDTKFMLLTTYLKFVNLFPEIKDHCTRVFERYRYTLNVELQQRACEYYAIAAQDTDDLLQTVCEEMPPFPERESALVSRLHRQHLDTEDKRTWVVGGKEANRELRSQDGQVVNAQARAVGTIIANATAAAAAAAATDATGNRDGKLLTAGTSHTAETDLLQLDAEDEVTHAAGVDGPKAIMASSAREMSSPLEQATEGSGYTKLYTTAQGVLYEDEVIQLGLKSEYQGHQGRLVVYTGNLTGDVLNSFTMTVHSAPNIKATTVQEAPGLIQPFAQAPFLLNVECQGIFTSPPVVHITYARGSHGRQSISDGTASASGASPASLYLKLPVVLTKFVEPFAMSVPDFFARWKQIGSGTSDQVAQYEAQSIFKAQETIDMAVVRKLFKTMGYHLLSGADQNDDNLVAIGIFSTLSEKMGSLVRLEPSLEHQMYRITVRSTAAKLSQPMAKQLESAVSQTKS</sequence>
<evidence type="ECO:0000313" key="10">
    <source>
        <dbReference type="EMBL" id="KAJ1972946.1"/>
    </source>
</evidence>
<dbReference type="InterPro" id="IPR017104">
    <property type="entry name" value="AP2_complex_asu"/>
</dbReference>
<evidence type="ECO:0000259" key="9">
    <source>
        <dbReference type="SMART" id="SM00809"/>
    </source>
</evidence>
<dbReference type="InterPro" id="IPR050840">
    <property type="entry name" value="Adaptor_Complx_Large_Subunit"/>
</dbReference>
<dbReference type="Gene3D" id="2.60.40.1230">
    <property type="match status" value="1"/>
</dbReference>
<dbReference type="PIRSF" id="PIRSF037091">
    <property type="entry name" value="AP2_complex_alpha"/>
    <property type="match status" value="1"/>
</dbReference>
<dbReference type="EMBL" id="JANBQB010000928">
    <property type="protein sequence ID" value="KAJ1972946.1"/>
    <property type="molecule type" value="Genomic_DNA"/>
</dbReference>
<name>A0A9W8B100_9FUNG</name>
<evidence type="ECO:0000256" key="8">
    <source>
        <dbReference type="PIRSR" id="PIRSR037091-1"/>
    </source>
</evidence>
<comment type="caution">
    <text evidence="10">The sequence shown here is derived from an EMBL/GenBank/DDBJ whole genome shotgun (WGS) entry which is preliminary data.</text>
</comment>
<evidence type="ECO:0000256" key="1">
    <source>
        <dbReference type="ARBA" id="ARBA00004277"/>
    </source>
</evidence>
<dbReference type="SMART" id="SM00809">
    <property type="entry name" value="Alpha_adaptinC2"/>
    <property type="match status" value="1"/>
</dbReference>
<feature type="binding site" evidence="8">
    <location>
        <begin position="49"/>
        <end position="53"/>
    </location>
    <ligand>
        <name>a 1,2-diacyl-sn-glycero-3-phospho-(1D-myo-inositol-3,4,5-trisphosphate)</name>
        <dbReference type="ChEBI" id="CHEBI:57836"/>
    </ligand>
</feature>
<evidence type="ECO:0000313" key="11">
    <source>
        <dbReference type="Proteomes" id="UP001151582"/>
    </source>
</evidence>
<dbReference type="SUPFAM" id="SSF49348">
    <property type="entry name" value="Clathrin adaptor appendage domain"/>
    <property type="match status" value="1"/>
</dbReference>
<protein>
    <recommendedName>
        <fullName evidence="7">AP-2 complex subunit alpha</fullName>
    </recommendedName>
</protein>
<evidence type="ECO:0000256" key="5">
    <source>
        <dbReference type="ARBA" id="ARBA00023136"/>
    </source>
</evidence>
<keyword evidence="6 7" id="KW-0168">Coated pit</keyword>
<feature type="binding site" evidence="8">
    <location>
        <begin position="4"/>
        <end position="5"/>
    </location>
    <ligand>
        <name>a 1,2-diacyl-sn-glycero-3-phospho-(1D-myo-inositol-3,4,5-trisphosphate)</name>
        <dbReference type="ChEBI" id="CHEBI:57836"/>
    </ligand>
</feature>
<dbReference type="GO" id="GO:0006886">
    <property type="term" value="P:intracellular protein transport"/>
    <property type="evidence" value="ECO:0007669"/>
    <property type="project" value="UniProtKB-UniRule"/>
</dbReference>
<feature type="binding site" evidence="8">
    <location>
        <position position="45"/>
    </location>
    <ligand>
        <name>a 1,2-diacyl-sn-glycero-3-phospho-(1D-myo-inositol-3,4,5-trisphosphate)</name>
        <dbReference type="ChEBI" id="CHEBI:57836"/>
    </ligand>
</feature>
<dbReference type="InterPro" id="IPR003164">
    <property type="entry name" value="Clathrin_a-adaptin_app_sub_C"/>
</dbReference>
<dbReference type="SUPFAM" id="SSF55711">
    <property type="entry name" value="Subdomain of clathrin and coatomer appendage domain"/>
    <property type="match status" value="1"/>
</dbReference>
<keyword evidence="11" id="KW-1185">Reference proteome</keyword>
<reference evidence="10" key="1">
    <citation type="submission" date="2022-07" db="EMBL/GenBank/DDBJ databases">
        <title>Phylogenomic reconstructions and comparative analyses of Kickxellomycotina fungi.</title>
        <authorList>
            <person name="Reynolds N.K."/>
            <person name="Stajich J.E."/>
            <person name="Barry K."/>
            <person name="Grigoriev I.V."/>
            <person name="Crous P."/>
            <person name="Smith M.E."/>
        </authorList>
    </citation>
    <scope>NUCLEOTIDE SEQUENCE</scope>
    <source>
        <strain evidence="10">RSA 567</strain>
    </source>
</reference>
<dbReference type="InterPro" id="IPR013041">
    <property type="entry name" value="Clathrin_app_Ig-like_sf"/>
</dbReference>
<comment type="function">
    <text evidence="7">Adaptins are components of the adaptor complexes which link clathrin to receptors in coated vesicles. Clathrin-associated protein complexes are believed to interact with the cytoplasmic tails of membrane proteins, leading to their selection and concentration.</text>
</comment>
<dbReference type="Proteomes" id="UP001151582">
    <property type="component" value="Unassembled WGS sequence"/>
</dbReference>
<accession>A0A9W8B100</accession>
<evidence type="ECO:0000256" key="6">
    <source>
        <dbReference type="ARBA" id="ARBA00023176"/>
    </source>
</evidence>
<dbReference type="InterPro" id="IPR008152">
    <property type="entry name" value="Clathrin_a/b/g-adaptin_app_Ig"/>
</dbReference>
<dbReference type="InterPro" id="IPR012295">
    <property type="entry name" value="TBP_dom_sf"/>
</dbReference>
<dbReference type="Gene3D" id="3.30.310.10">
    <property type="entry name" value="TATA-Binding Protein"/>
    <property type="match status" value="1"/>
</dbReference>
<dbReference type="GO" id="GO:0072583">
    <property type="term" value="P:clathrin-dependent endocytosis"/>
    <property type="evidence" value="ECO:0007669"/>
    <property type="project" value="InterPro"/>
</dbReference>
<dbReference type="InterPro" id="IPR002553">
    <property type="entry name" value="Clathrin/coatomer_adapt-like_N"/>
</dbReference>
<dbReference type="OrthoDB" id="28053at2759"/>
<dbReference type="Pfam" id="PF01602">
    <property type="entry name" value="Adaptin_N"/>
    <property type="match status" value="1"/>
</dbReference>
<keyword evidence="2 7" id="KW-0813">Transport</keyword>
<dbReference type="InterPro" id="IPR011989">
    <property type="entry name" value="ARM-like"/>
</dbReference>
<evidence type="ECO:0000256" key="4">
    <source>
        <dbReference type="ARBA" id="ARBA00022927"/>
    </source>
</evidence>
<feature type="domain" description="Clathrin adaptor alpha/beta/gamma-adaptin appendage Ig-like subdomain" evidence="9">
    <location>
        <begin position="724"/>
        <end position="835"/>
    </location>
</feature>
<keyword evidence="5 7" id="KW-0472">Membrane</keyword>
<dbReference type="InterPro" id="IPR016024">
    <property type="entry name" value="ARM-type_fold"/>
</dbReference>
<evidence type="ECO:0000256" key="2">
    <source>
        <dbReference type="ARBA" id="ARBA00022448"/>
    </source>
</evidence>
<dbReference type="Pfam" id="PF02296">
    <property type="entry name" value="Alpha_adaptin_C"/>
    <property type="match status" value="1"/>
</dbReference>
<comment type="subcellular location">
    <subcellularLocation>
        <location evidence="1">Membrane</location>
        <location evidence="1">Coated pit</location>
        <topology evidence="1">Peripheral membrane protein</topology>
        <orientation evidence="1">Cytoplasmic side</orientation>
    </subcellularLocation>
</comment>
<evidence type="ECO:0000256" key="3">
    <source>
        <dbReference type="ARBA" id="ARBA00022583"/>
    </source>
</evidence>
<proteinExistence type="inferred from homology"/>
<dbReference type="PANTHER" id="PTHR22780">
    <property type="entry name" value="ADAPTIN, ALPHA/GAMMA/EPSILON"/>
    <property type="match status" value="1"/>
</dbReference>
<dbReference type="AlphaFoldDB" id="A0A9W8B100"/>
<gene>
    <name evidence="10" type="ORF">H4R34_005239</name>
</gene>
<keyword evidence="3 7" id="KW-0254">Endocytosis</keyword>
<dbReference type="GO" id="GO:0035615">
    <property type="term" value="F:clathrin adaptor activity"/>
    <property type="evidence" value="ECO:0007669"/>
    <property type="project" value="InterPro"/>
</dbReference>
<dbReference type="SUPFAM" id="SSF48371">
    <property type="entry name" value="ARM repeat"/>
    <property type="match status" value="1"/>
</dbReference>
<evidence type="ECO:0000256" key="7">
    <source>
        <dbReference type="PIRNR" id="PIRNR037091"/>
    </source>
</evidence>
<dbReference type="FunFam" id="1.25.10.10:FF:000020">
    <property type="entry name" value="AP-2 complex subunit alpha"/>
    <property type="match status" value="1"/>
</dbReference>
<organism evidence="10 11">
    <name type="scientific">Dimargaris verticillata</name>
    <dbReference type="NCBI Taxonomy" id="2761393"/>
    <lineage>
        <taxon>Eukaryota</taxon>
        <taxon>Fungi</taxon>
        <taxon>Fungi incertae sedis</taxon>
        <taxon>Zoopagomycota</taxon>
        <taxon>Kickxellomycotina</taxon>
        <taxon>Dimargaritomycetes</taxon>
        <taxon>Dimargaritales</taxon>
        <taxon>Dimargaritaceae</taxon>
        <taxon>Dimargaris</taxon>
    </lineage>
</organism>
<dbReference type="Gene3D" id="1.25.10.10">
    <property type="entry name" value="Leucine-rich Repeat Variant"/>
    <property type="match status" value="1"/>
</dbReference>
<comment type="similarity">
    <text evidence="7">Belongs to the adaptor complexes large subunit family.</text>
</comment>
<dbReference type="GO" id="GO:0030122">
    <property type="term" value="C:AP-2 adaptor complex"/>
    <property type="evidence" value="ECO:0007669"/>
    <property type="project" value="InterPro"/>
</dbReference>